<protein>
    <submittedName>
        <fullName evidence="4">tRNA pseudouridine synthase C</fullName>
        <ecNumber evidence="4">5.4.99.26</ecNumber>
    </submittedName>
</protein>
<sequence length="237" mass="26496">MNLPDAAPCLEVLYEDNHLLALNKPYGLLTQPAGGSRDSLEDRARAMISKTRHKPGNVFLHAVHRLDKVASGITLFSLTGKSLSRMNELMRRQEIKRIYHAVFTGNLPRDQGTLEHFLRHSRLKSVPVDRSHPGAKRAVLEYRVIARSGRLTLAEITLETGRYHQIRAQLAASGCPIAGDSVYGSAEGYAAGGIALHHRRMEFLHPVRKERLIIEALYPDPWPLFPAGGDTRQYPPQ</sequence>
<evidence type="ECO:0000259" key="3">
    <source>
        <dbReference type="Pfam" id="PF00849"/>
    </source>
</evidence>
<dbReference type="EMBL" id="CAADRM010000017">
    <property type="protein sequence ID" value="VFU11719.1"/>
    <property type="molecule type" value="Genomic_DNA"/>
</dbReference>
<comment type="similarity">
    <text evidence="1">Belongs to the pseudouridine synthase RluA family.</text>
</comment>
<evidence type="ECO:0000313" key="4">
    <source>
        <dbReference type="EMBL" id="VFU11719.1"/>
    </source>
</evidence>
<name>A0A485LUX6_9ZZZZ</name>
<dbReference type="GO" id="GO:0001522">
    <property type="term" value="P:pseudouridine synthesis"/>
    <property type="evidence" value="ECO:0007669"/>
    <property type="project" value="InterPro"/>
</dbReference>
<dbReference type="Gene3D" id="3.30.2350.10">
    <property type="entry name" value="Pseudouridine synthase"/>
    <property type="match status" value="1"/>
</dbReference>
<reference evidence="4" key="1">
    <citation type="submission" date="2019-03" db="EMBL/GenBank/DDBJ databases">
        <authorList>
            <person name="Hao L."/>
        </authorList>
    </citation>
    <scope>NUCLEOTIDE SEQUENCE</scope>
</reference>
<dbReference type="Pfam" id="PF00849">
    <property type="entry name" value="PseudoU_synth_2"/>
    <property type="match status" value="1"/>
</dbReference>
<proteinExistence type="inferred from homology"/>
<feature type="domain" description="Pseudouridine synthase RsuA/RluA-like" evidence="3">
    <location>
        <begin position="18"/>
        <end position="172"/>
    </location>
</feature>
<dbReference type="InterPro" id="IPR050188">
    <property type="entry name" value="RluA_PseudoU_synthase"/>
</dbReference>
<dbReference type="SUPFAM" id="SSF55120">
    <property type="entry name" value="Pseudouridine synthase"/>
    <property type="match status" value="1"/>
</dbReference>
<dbReference type="GO" id="GO:0003723">
    <property type="term" value="F:RNA binding"/>
    <property type="evidence" value="ECO:0007669"/>
    <property type="project" value="InterPro"/>
</dbReference>
<dbReference type="InterPro" id="IPR006145">
    <property type="entry name" value="PsdUridine_synth_RsuA/RluA"/>
</dbReference>
<evidence type="ECO:0000256" key="1">
    <source>
        <dbReference type="ARBA" id="ARBA00010876"/>
    </source>
</evidence>
<evidence type="ECO:0000256" key="2">
    <source>
        <dbReference type="ARBA" id="ARBA00023235"/>
    </source>
</evidence>
<accession>A0A485LUX6</accession>
<organism evidence="4">
    <name type="scientific">anaerobic digester metagenome</name>
    <dbReference type="NCBI Taxonomy" id="1263854"/>
    <lineage>
        <taxon>unclassified sequences</taxon>
        <taxon>metagenomes</taxon>
        <taxon>ecological metagenomes</taxon>
    </lineage>
</organism>
<dbReference type="CDD" id="cd02869">
    <property type="entry name" value="PseudoU_synth_RluA_like"/>
    <property type="match status" value="1"/>
</dbReference>
<dbReference type="PANTHER" id="PTHR21600:SF83">
    <property type="entry name" value="PSEUDOURIDYLATE SYNTHASE RPUSD4, MITOCHONDRIAL"/>
    <property type="match status" value="1"/>
</dbReference>
<dbReference type="AlphaFoldDB" id="A0A485LUX6"/>
<dbReference type="PANTHER" id="PTHR21600">
    <property type="entry name" value="MITOCHONDRIAL RNA PSEUDOURIDINE SYNTHASE"/>
    <property type="match status" value="1"/>
</dbReference>
<keyword evidence="2 4" id="KW-0413">Isomerase</keyword>
<dbReference type="EC" id="5.4.99.26" evidence="4"/>
<gene>
    <name evidence="4" type="primary">truC</name>
    <name evidence="4" type="ORF">SCFA_1130007</name>
</gene>
<dbReference type="GO" id="GO:0160149">
    <property type="term" value="F:tRNA pseudouridine(65) synthase activity"/>
    <property type="evidence" value="ECO:0007669"/>
    <property type="project" value="UniProtKB-EC"/>
</dbReference>
<dbReference type="InterPro" id="IPR020103">
    <property type="entry name" value="PsdUridine_synth_cat_dom_sf"/>
</dbReference>